<reference evidence="4" key="1">
    <citation type="submission" date="2022-08" db="EMBL/GenBank/DDBJ databases">
        <authorList>
            <consortium name="DOE Joint Genome Institute"/>
            <person name="Min B."/>
            <person name="Riley R."/>
            <person name="Sierra-Patev S."/>
            <person name="Naranjo-Ortiz M."/>
            <person name="Looney B."/>
            <person name="Konkel Z."/>
            <person name="Slot J.C."/>
            <person name="Sakamoto Y."/>
            <person name="Steenwyk J.L."/>
            <person name="Rokas A."/>
            <person name="Carro J."/>
            <person name="Camarero S."/>
            <person name="Ferreira P."/>
            <person name="Molpeceres G."/>
            <person name="Ruiz-Duenas F.J."/>
            <person name="Serrano A."/>
            <person name="Henrissat B."/>
            <person name="Drula E."/>
            <person name="Hughes K.W."/>
            <person name="Mata J.L."/>
            <person name="Ishikawa N.K."/>
            <person name="Vargas-Isla R."/>
            <person name="Ushijima S."/>
            <person name="Smith C.A."/>
            <person name="Ahrendt S."/>
            <person name="Andreopoulos W."/>
            <person name="He G."/>
            <person name="Labutti K."/>
            <person name="Lipzen A."/>
            <person name="Ng V."/>
            <person name="Sandor L."/>
            <person name="Barry K."/>
            <person name="Martinez A.T."/>
            <person name="Xiao Y."/>
            <person name="Gibbons J.G."/>
            <person name="Terashima K."/>
            <person name="Hibbett D.S."/>
            <person name="Grigoriev I.V."/>
        </authorList>
    </citation>
    <scope>NUCLEOTIDE SEQUENCE</scope>
    <source>
        <strain evidence="4">TFB9207</strain>
    </source>
</reference>
<protein>
    <submittedName>
        <fullName evidence="4">Uncharacterized protein</fullName>
    </submittedName>
</protein>
<keyword evidence="2" id="KW-1133">Transmembrane helix</keyword>
<feature type="compositionally biased region" description="Basic residues" evidence="1">
    <location>
        <begin position="671"/>
        <end position="682"/>
    </location>
</feature>
<feature type="compositionally biased region" description="Pro residues" evidence="1">
    <location>
        <begin position="471"/>
        <end position="484"/>
    </location>
</feature>
<keyword evidence="5" id="KW-1185">Reference proteome</keyword>
<feature type="chain" id="PRO_5041335564" evidence="3">
    <location>
        <begin position="22"/>
        <end position="800"/>
    </location>
</feature>
<keyword evidence="3" id="KW-0732">Signal</keyword>
<feature type="signal peptide" evidence="3">
    <location>
        <begin position="1"/>
        <end position="21"/>
    </location>
</feature>
<organism evidence="4 5">
    <name type="scientific">Lentinula raphanica</name>
    <dbReference type="NCBI Taxonomy" id="153919"/>
    <lineage>
        <taxon>Eukaryota</taxon>
        <taxon>Fungi</taxon>
        <taxon>Dikarya</taxon>
        <taxon>Basidiomycota</taxon>
        <taxon>Agaricomycotina</taxon>
        <taxon>Agaricomycetes</taxon>
        <taxon>Agaricomycetidae</taxon>
        <taxon>Agaricales</taxon>
        <taxon>Marasmiineae</taxon>
        <taxon>Omphalotaceae</taxon>
        <taxon>Lentinula</taxon>
    </lineage>
</organism>
<feature type="compositionally biased region" description="Pro residues" evidence="1">
    <location>
        <begin position="544"/>
        <end position="555"/>
    </location>
</feature>
<feature type="compositionally biased region" description="Polar residues" evidence="1">
    <location>
        <begin position="341"/>
        <end position="352"/>
    </location>
</feature>
<dbReference type="Proteomes" id="UP001163846">
    <property type="component" value="Unassembled WGS sequence"/>
</dbReference>
<name>A0AA38P8E8_9AGAR</name>
<evidence type="ECO:0000313" key="4">
    <source>
        <dbReference type="EMBL" id="KAJ3838224.1"/>
    </source>
</evidence>
<comment type="caution">
    <text evidence="4">The sequence shown here is derived from an EMBL/GenBank/DDBJ whole genome shotgun (WGS) entry which is preliminary data.</text>
</comment>
<dbReference type="AlphaFoldDB" id="A0AA38P8E8"/>
<accession>A0AA38P8E8</accession>
<feature type="compositionally biased region" description="Polar residues" evidence="1">
    <location>
        <begin position="556"/>
        <end position="569"/>
    </location>
</feature>
<keyword evidence="2" id="KW-0812">Transmembrane</keyword>
<sequence>MSWSYFFFLALISLLTSFVDADADAHQDYSSLNNGQGKTPCDMKGEVEGCSGSLATRDTAILNPRFPSPNQCTCTNVYFNVWSACLFSSGDANSTVPSTNWTDTCQQQGIQIVTVQYDSSNSMDLPPWTFISLTANETFDIAEALSIAAAPNSPSKWNKIQILVPVVVGIVVSAVFIVGLLIWRSKKKGSPSILLRMRVLVDRGFRNGFGTRKIKTANRDREWVIDRPTEANAESLEMFSSGSSRRSTGHVRLSSSSTQFDVESSKPTWALPGKNLWKNSRLVRGIRRTFILLPMPWRAAPVPVESISPPRKFEIDASSERTRQTNSTLENYRRGGYRVSGTRTATTESAPATSRYDYYDTIHEEDGEDDEDDSDLGFDDSNVNRETEHLITNDNDRPNLDSHQVMIISGSGDDFTLYSHSSTSHTTPSRRIPPSPLQPRSGSPVRPISPPPKTPPRERHSRIKVSSRTTPPAPRYPAPAPPLPAHQVLRDPSNESNKLQTSASPATASGEATSPPTRRHLPLPTPPDGTPLASKHSPYQHYTPLPPPLPPPPPSASQGDPSTSPTQNARRALPPVHAQADISPPDYTIFHTRNASSSSNNTGSFPVLSSPPYRSSPLPEEVLIARSDSPPPPPSTSYNVTTFSQRNAQRGERSGTLPLLLAPSPPPPPLLHHRANNSHHRLGSLPNPDSNDGFYPVPSPPEGEWADNSRIGISDHHGYPFEVTLSPRTHYRNLSSESFLDPSRNVQTSDVDNVDSRLLIPGPVRGAGYMSTSNVNRTLRDQRSYESFQSVLSETESRMM</sequence>
<proteinExistence type="predicted"/>
<evidence type="ECO:0000256" key="2">
    <source>
        <dbReference type="SAM" id="Phobius"/>
    </source>
</evidence>
<feature type="compositionally biased region" description="Polar residues" evidence="1">
    <location>
        <begin position="591"/>
        <end position="604"/>
    </location>
</feature>
<feature type="compositionally biased region" description="Polar residues" evidence="1">
    <location>
        <begin position="638"/>
        <end position="648"/>
    </location>
</feature>
<feature type="region of interest" description="Disordered" evidence="1">
    <location>
        <begin position="315"/>
        <end position="358"/>
    </location>
</feature>
<evidence type="ECO:0000256" key="1">
    <source>
        <dbReference type="SAM" id="MobiDB-lite"/>
    </source>
</evidence>
<keyword evidence="2" id="KW-0472">Membrane</keyword>
<feature type="compositionally biased region" description="Low complexity" evidence="1">
    <location>
        <begin position="606"/>
        <end position="619"/>
    </location>
</feature>
<evidence type="ECO:0000256" key="3">
    <source>
        <dbReference type="SAM" id="SignalP"/>
    </source>
</evidence>
<dbReference type="EMBL" id="MU806195">
    <property type="protein sequence ID" value="KAJ3838224.1"/>
    <property type="molecule type" value="Genomic_DNA"/>
</dbReference>
<feature type="region of interest" description="Disordered" evidence="1">
    <location>
        <begin position="417"/>
        <end position="711"/>
    </location>
</feature>
<feature type="compositionally biased region" description="Polar residues" evidence="1">
    <location>
        <begin position="494"/>
        <end position="514"/>
    </location>
</feature>
<feature type="compositionally biased region" description="Low complexity" evidence="1">
    <location>
        <begin position="419"/>
        <end position="430"/>
    </location>
</feature>
<gene>
    <name evidence="4" type="ORF">F5878DRAFT_181452</name>
</gene>
<evidence type="ECO:0000313" key="5">
    <source>
        <dbReference type="Proteomes" id="UP001163846"/>
    </source>
</evidence>
<feature type="transmembrane region" description="Helical" evidence="2">
    <location>
        <begin position="162"/>
        <end position="183"/>
    </location>
</feature>